<reference evidence="1 2" key="1">
    <citation type="journal article" date="2022" name="bioRxiv">
        <title>Genomics of Preaxostyla Flagellates Illuminates Evolutionary Transitions and the Path Towards Mitochondrial Loss.</title>
        <authorList>
            <person name="Novak L.V.F."/>
            <person name="Treitli S.C."/>
            <person name="Pyrih J."/>
            <person name="Halakuc P."/>
            <person name="Pipaliya S.V."/>
            <person name="Vacek V."/>
            <person name="Brzon O."/>
            <person name="Soukal P."/>
            <person name="Eme L."/>
            <person name="Dacks J.B."/>
            <person name="Karnkowska A."/>
            <person name="Elias M."/>
            <person name="Hampl V."/>
        </authorList>
    </citation>
    <scope>NUCLEOTIDE SEQUENCE [LARGE SCALE GENOMIC DNA]</scope>
    <source>
        <strain evidence="1">NAU3</strain>
        <tissue evidence="1">Gut</tissue>
    </source>
</reference>
<accession>A0ABQ9XPC5</accession>
<keyword evidence="2" id="KW-1185">Reference proteome</keyword>
<dbReference type="Proteomes" id="UP001281761">
    <property type="component" value="Unassembled WGS sequence"/>
</dbReference>
<dbReference type="EMBL" id="JARBJD010000089">
    <property type="protein sequence ID" value="KAK2953599.1"/>
    <property type="molecule type" value="Genomic_DNA"/>
</dbReference>
<gene>
    <name evidence="1" type="ORF">BLNAU_11463</name>
</gene>
<sequence length="124" mass="14215">MTFNCSGSFQEIRSQTEQLVAYFRAISVNGKPFIEVDKTQSRLRLNKKCFRVDLINPARKAGNVCRTILQHIDSSETLSDLNKENAKWDSQNIKNGDWCSNRTWNGQTYTLLHIGLKPDQFAGF</sequence>
<evidence type="ECO:0000313" key="2">
    <source>
        <dbReference type="Proteomes" id="UP001281761"/>
    </source>
</evidence>
<protein>
    <submittedName>
        <fullName evidence="1">Uncharacterized protein</fullName>
    </submittedName>
</protein>
<name>A0ABQ9XPC5_9EUKA</name>
<comment type="caution">
    <text evidence="1">The sequence shown here is derived from an EMBL/GenBank/DDBJ whole genome shotgun (WGS) entry which is preliminary data.</text>
</comment>
<proteinExistence type="predicted"/>
<organism evidence="1 2">
    <name type="scientific">Blattamonas nauphoetae</name>
    <dbReference type="NCBI Taxonomy" id="2049346"/>
    <lineage>
        <taxon>Eukaryota</taxon>
        <taxon>Metamonada</taxon>
        <taxon>Preaxostyla</taxon>
        <taxon>Oxymonadida</taxon>
        <taxon>Blattamonas</taxon>
    </lineage>
</organism>
<evidence type="ECO:0000313" key="1">
    <source>
        <dbReference type="EMBL" id="KAK2953599.1"/>
    </source>
</evidence>